<reference evidence="4 5" key="1">
    <citation type="submission" date="2017-10" db="EMBL/GenBank/DDBJ databases">
        <title>The draft genome sequence of Lewinella nigricans NBRC 102662.</title>
        <authorList>
            <person name="Wang K."/>
        </authorList>
    </citation>
    <scope>NUCLEOTIDE SEQUENCE [LARGE SCALE GENOMIC DNA]</scope>
    <source>
        <strain evidence="4 5">NBRC 102662</strain>
    </source>
</reference>
<dbReference type="PROSITE" id="PS50889">
    <property type="entry name" value="S4"/>
    <property type="match status" value="1"/>
</dbReference>
<comment type="similarity">
    <text evidence="1">Belongs to the pseudouridine synthase RluA family.</text>
</comment>
<dbReference type="PANTHER" id="PTHR21600:SF87">
    <property type="entry name" value="RNA PSEUDOURIDYLATE SYNTHASE DOMAIN-CONTAINING PROTEIN 1"/>
    <property type="match status" value="1"/>
</dbReference>
<keyword evidence="2" id="KW-0694">RNA-binding</keyword>
<gene>
    <name evidence="4" type="ORF">CRP01_36600</name>
</gene>
<dbReference type="InterPro" id="IPR006145">
    <property type="entry name" value="PsdUridine_synth_RsuA/RluA"/>
</dbReference>
<dbReference type="AlphaFoldDB" id="A0A2D0MZ09"/>
<protein>
    <submittedName>
        <fullName evidence="4">Pseudouridine synthase</fullName>
    </submittedName>
</protein>
<dbReference type="InterPro" id="IPR050188">
    <property type="entry name" value="RluA_PseudoU_synthase"/>
</dbReference>
<dbReference type="Gene3D" id="3.30.2350.10">
    <property type="entry name" value="Pseudouridine synthase"/>
    <property type="match status" value="1"/>
</dbReference>
<dbReference type="Proteomes" id="UP000223913">
    <property type="component" value="Unassembled WGS sequence"/>
</dbReference>
<dbReference type="RefSeq" id="WP_099155056.1">
    <property type="nucleotide sequence ID" value="NZ_PDUD01000053.1"/>
</dbReference>
<comment type="caution">
    <text evidence="4">The sequence shown here is derived from an EMBL/GenBank/DDBJ whole genome shotgun (WGS) entry which is preliminary data.</text>
</comment>
<evidence type="ECO:0000313" key="5">
    <source>
        <dbReference type="Proteomes" id="UP000223913"/>
    </source>
</evidence>
<dbReference type="EMBL" id="PDUD01000053">
    <property type="protein sequence ID" value="PHN01522.1"/>
    <property type="molecule type" value="Genomic_DNA"/>
</dbReference>
<dbReference type="OrthoDB" id="9807829at2"/>
<feature type="domain" description="Pseudouridine synthase RsuA/RluA-like" evidence="3">
    <location>
        <begin position="92"/>
        <end position="233"/>
    </location>
</feature>
<dbReference type="SUPFAM" id="SSF55120">
    <property type="entry name" value="Pseudouridine synthase"/>
    <property type="match status" value="1"/>
</dbReference>
<dbReference type="Pfam" id="PF00849">
    <property type="entry name" value="PseudoU_synth_2"/>
    <property type="match status" value="1"/>
</dbReference>
<name>A0A2D0MZ09_FLAN2</name>
<accession>A0A2D0MZ09</accession>
<dbReference type="CDD" id="cd02869">
    <property type="entry name" value="PseudoU_synth_RluA_like"/>
    <property type="match status" value="1"/>
</dbReference>
<sequence length="295" mass="32804">MAKKAQKSWTRRVSGLKSPQALVEYSQQVFPILNSKTAVKKAIAGGRLLKNGKKARAGDRVENGDHLQLNGFGLSKARSFDADIEIVYEDDHFVVVNKPAGIAVNGNRIKTVENALAGVARPSSRADALPYPVATHRIDVPTKGLVLLAKSKSALAKLATAFQENRIKKAYMAVVHGKTPPKGRIDRALKGKKAITDFETLEVVPSKVFQHLSLVRLMPVTGRTHQLRIHMQQENHLILGDKEYAGRQKTVLGKGLFLCACRLQFDHPETGKPVDIRIKPPKRFQKIIEREKERY</sequence>
<dbReference type="GO" id="GO:0009982">
    <property type="term" value="F:pseudouridine synthase activity"/>
    <property type="evidence" value="ECO:0007669"/>
    <property type="project" value="InterPro"/>
</dbReference>
<proteinExistence type="inferred from homology"/>
<evidence type="ECO:0000313" key="4">
    <source>
        <dbReference type="EMBL" id="PHN01522.1"/>
    </source>
</evidence>
<keyword evidence="5" id="KW-1185">Reference proteome</keyword>
<dbReference type="GO" id="GO:0140098">
    <property type="term" value="F:catalytic activity, acting on RNA"/>
    <property type="evidence" value="ECO:0007669"/>
    <property type="project" value="UniProtKB-ARBA"/>
</dbReference>
<dbReference type="PANTHER" id="PTHR21600">
    <property type="entry name" value="MITOCHONDRIAL RNA PSEUDOURIDINE SYNTHASE"/>
    <property type="match status" value="1"/>
</dbReference>
<dbReference type="GO" id="GO:0000455">
    <property type="term" value="P:enzyme-directed rRNA pseudouridine synthesis"/>
    <property type="evidence" value="ECO:0007669"/>
    <property type="project" value="TreeGrafter"/>
</dbReference>
<evidence type="ECO:0000259" key="3">
    <source>
        <dbReference type="Pfam" id="PF00849"/>
    </source>
</evidence>
<dbReference type="InterPro" id="IPR020103">
    <property type="entry name" value="PsdUridine_synth_cat_dom_sf"/>
</dbReference>
<organism evidence="4 5">
    <name type="scientific">Flavilitoribacter nigricans (strain ATCC 23147 / DSM 23189 / NBRC 102662 / NCIMB 1420 / SS-2)</name>
    <name type="common">Lewinella nigricans</name>
    <dbReference type="NCBI Taxonomy" id="1122177"/>
    <lineage>
        <taxon>Bacteria</taxon>
        <taxon>Pseudomonadati</taxon>
        <taxon>Bacteroidota</taxon>
        <taxon>Saprospiria</taxon>
        <taxon>Saprospirales</taxon>
        <taxon>Lewinellaceae</taxon>
        <taxon>Flavilitoribacter</taxon>
    </lineage>
</organism>
<evidence type="ECO:0000256" key="2">
    <source>
        <dbReference type="PROSITE-ProRule" id="PRU00182"/>
    </source>
</evidence>
<evidence type="ECO:0000256" key="1">
    <source>
        <dbReference type="ARBA" id="ARBA00010876"/>
    </source>
</evidence>
<dbReference type="GO" id="GO:0003723">
    <property type="term" value="F:RNA binding"/>
    <property type="evidence" value="ECO:0007669"/>
    <property type="project" value="UniProtKB-KW"/>
</dbReference>